<evidence type="ECO:0000313" key="3">
    <source>
        <dbReference type="Proteomes" id="UP000182272"/>
    </source>
</evidence>
<feature type="domain" description="DUF7210" evidence="1">
    <location>
        <begin position="23"/>
        <end position="59"/>
    </location>
</feature>
<protein>
    <recommendedName>
        <fullName evidence="1">DUF7210 domain-containing protein</fullName>
    </recommendedName>
</protein>
<gene>
    <name evidence="2" type="ORF">SAMN05216581_3331</name>
</gene>
<accession>A0A1H6P0W9</accession>
<dbReference type="Proteomes" id="UP000182272">
    <property type="component" value="Chromosome I"/>
</dbReference>
<evidence type="ECO:0000259" key="1">
    <source>
        <dbReference type="Pfam" id="PF23843"/>
    </source>
</evidence>
<dbReference type="Pfam" id="PF23843">
    <property type="entry name" value="DUF7210"/>
    <property type="match status" value="1"/>
</dbReference>
<dbReference type="RefSeq" id="WP_019360519.1">
    <property type="nucleotide sequence ID" value="NZ_LT629972.1"/>
</dbReference>
<dbReference type="AlphaFoldDB" id="A0A1H6P0W9"/>
<dbReference type="EMBL" id="LT629972">
    <property type="protein sequence ID" value="SEI17209.1"/>
    <property type="molecule type" value="Genomic_DNA"/>
</dbReference>
<dbReference type="OrthoDB" id="7033297at2"/>
<sequence>MKQITEADELGGISAAPVPEGIRVTLLKPHTHARVDYLAGAELTLTAEQVEWLKGLGVVSEQSEK</sequence>
<dbReference type="InterPro" id="IPR055634">
    <property type="entry name" value="DUF7210"/>
</dbReference>
<name>A0A1H6P0W9_9PSED</name>
<reference evidence="2 3" key="1">
    <citation type="submission" date="2016-10" db="EMBL/GenBank/DDBJ databases">
        <authorList>
            <person name="de Groot N.N."/>
        </authorList>
    </citation>
    <scope>NUCLEOTIDE SEQUENCE [LARGE SCALE GENOMIC DNA]</scope>
    <source>
        <strain evidence="2 3">LMG 2158</strain>
    </source>
</reference>
<proteinExistence type="predicted"/>
<evidence type="ECO:0000313" key="2">
    <source>
        <dbReference type="EMBL" id="SEI17209.1"/>
    </source>
</evidence>
<organism evidence="2 3">
    <name type="scientific">Pseudomonas asplenii</name>
    <dbReference type="NCBI Taxonomy" id="53407"/>
    <lineage>
        <taxon>Bacteria</taxon>
        <taxon>Pseudomonadati</taxon>
        <taxon>Pseudomonadota</taxon>
        <taxon>Gammaproteobacteria</taxon>
        <taxon>Pseudomonadales</taxon>
        <taxon>Pseudomonadaceae</taxon>
        <taxon>Pseudomonas</taxon>
    </lineage>
</organism>